<dbReference type="InterPro" id="IPR036689">
    <property type="entry name" value="ESAT-6-like_sf"/>
</dbReference>
<proteinExistence type="predicted"/>
<feature type="compositionally biased region" description="Low complexity" evidence="1">
    <location>
        <begin position="832"/>
        <end position="845"/>
    </location>
</feature>
<dbReference type="GeneID" id="95510464"/>
<feature type="compositionally biased region" description="Low complexity" evidence="1">
    <location>
        <begin position="707"/>
        <end position="724"/>
    </location>
</feature>
<feature type="region of interest" description="Disordered" evidence="1">
    <location>
        <begin position="1"/>
        <end position="31"/>
    </location>
</feature>
<dbReference type="EMBL" id="FNTD01000004">
    <property type="protein sequence ID" value="SEC11952.1"/>
    <property type="molecule type" value="Genomic_DNA"/>
</dbReference>
<dbReference type="Proteomes" id="UP000182375">
    <property type="component" value="Unassembled WGS sequence"/>
</dbReference>
<feature type="compositionally biased region" description="Low complexity" evidence="1">
    <location>
        <begin position="629"/>
        <end position="645"/>
    </location>
</feature>
<organism evidence="2 3">
    <name type="scientific">Streptomyces misionensis</name>
    <dbReference type="NCBI Taxonomy" id="67331"/>
    <lineage>
        <taxon>Bacteria</taxon>
        <taxon>Bacillati</taxon>
        <taxon>Actinomycetota</taxon>
        <taxon>Actinomycetes</taxon>
        <taxon>Kitasatosporales</taxon>
        <taxon>Streptomycetaceae</taxon>
        <taxon>Streptomyces</taxon>
    </lineage>
</organism>
<feature type="compositionally biased region" description="Gly residues" evidence="1">
    <location>
        <begin position="694"/>
        <end position="706"/>
    </location>
</feature>
<feature type="compositionally biased region" description="Gly residues" evidence="1">
    <location>
        <begin position="451"/>
        <end position="471"/>
    </location>
</feature>
<feature type="region of interest" description="Disordered" evidence="1">
    <location>
        <begin position="910"/>
        <end position="965"/>
    </location>
</feature>
<protein>
    <recommendedName>
        <fullName evidence="4">WXG100 family type VII secretion target</fullName>
    </recommendedName>
</protein>
<feature type="region of interest" description="Disordered" evidence="1">
    <location>
        <begin position="214"/>
        <end position="313"/>
    </location>
</feature>
<name>A0A1H4PXL3_9ACTN</name>
<evidence type="ECO:0008006" key="4">
    <source>
        <dbReference type="Google" id="ProtNLM"/>
    </source>
</evidence>
<evidence type="ECO:0000313" key="3">
    <source>
        <dbReference type="Proteomes" id="UP000182375"/>
    </source>
</evidence>
<gene>
    <name evidence="2" type="ORF">SAMN04490357_1235</name>
</gene>
<feature type="compositionally biased region" description="Polar residues" evidence="1">
    <location>
        <begin position="441"/>
        <end position="450"/>
    </location>
</feature>
<dbReference type="STRING" id="67331.SAMN04490357_1235"/>
<evidence type="ECO:0000313" key="2">
    <source>
        <dbReference type="EMBL" id="SEC11952.1"/>
    </source>
</evidence>
<feature type="region of interest" description="Disordered" evidence="1">
    <location>
        <begin position="555"/>
        <end position="583"/>
    </location>
</feature>
<feature type="compositionally biased region" description="Low complexity" evidence="1">
    <location>
        <begin position="1056"/>
        <end position="1069"/>
    </location>
</feature>
<feature type="compositionally biased region" description="Acidic residues" evidence="1">
    <location>
        <begin position="229"/>
        <end position="242"/>
    </location>
</feature>
<reference evidence="2 3" key="1">
    <citation type="submission" date="2016-10" db="EMBL/GenBank/DDBJ databases">
        <authorList>
            <person name="de Groot N.N."/>
        </authorList>
    </citation>
    <scope>NUCLEOTIDE SEQUENCE [LARGE SCALE GENOMIC DNA]</scope>
    <source>
        <strain evidence="2 3">DSM 40306</strain>
    </source>
</reference>
<dbReference type="SUPFAM" id="SSF140453">
    <property type="entry name" value="EsxAB dimer-like"/>
    <property type="match status" value="1"/>
</dbReference>
<feature type="region of interest" description="Disordered" evidence="1">
    <location>
        <begin position="828"/>
        <end position="872"/>
    </location>
</feature>
<evidence type="ECO:0000256" key="1">
    <source>
        <dbReference type="SAM" id="MobiDB-lite"/>
    </source>
</evidence>
<feature type="compositionally biased region" description="Low complexity" evidence="1">
    <location>
        <begin position="268"/>
        <end position="279"/>
    </location>
</feature>
<feature type="region of interest" description="Disordered" evidence="1">
    <location>
        <begin position="1013"/>
        <end position="1129"/>
    </location>
</feature>
<dbReference type="AlphaFoldDB" id="A0A1H4PXL3"/>
<feature type="compositionally biased region" description="Gly residues" evidence="1">
    <location>
        <begin position="670"/>
        <end position="681"/>
    </location>
</feature>
<accession>A0A1H4PXL3</accession>
<feature type="compositionally biased region" description="Gly residues" evidence="1">
    <location>
        <begin position="292"/>
        <end position="307"/>
    </location>
</feature>
<feature type="region of interest" description="Disordered" evidence="1">
    <location>
        <begin position="331"/>
        <end position="510"/>
    </location>
</feature>
<dbReference type="RefSeq" id="WP_074991256.1">
    <property type="nucleotide sequence ID" value="NZ_FNTD01000004.1"/>
</dbReference>
<feature type="compositionally biased region" description="Acidic residues" evidence="1">
    <location>
        <begin position="1089"/>
        <end position="1099"/>
    </location>
</feature>
<sequence>MGSPDYNTGGFKDSDDGVFGDPGSDPGSIQDYNSWDWKQIMAAINGMAAGTSSDSNVERAKGISDPQSLMDAAGHFLNAQVVLTGIAKSLADQATALAGENGPWKGAAADAFLDMINTFSRQVKATADVLSGGEAGNSVPQQLADNSINLHNAQVKIADIDSWYANQAVKMGVKPMSNGLIPIHEKPELVEMMTNDMRAVLKSLAGEYQVTIDSVHTPPPVTSPTDSPDVPDDIPDLTDPDLTDPGNLPDVSALDPQQFAAPDVTGTEMPEMPVMDPMDALASPTPYSFGTGVDGSGPGLDGSGPGLDGLPSDLVGNDTLDPSALDHALNPTAFPGGSDLGGGAPTLAPTAFPGLSPNADTVNGGGKIPPLSNLTEDPSTWGGGAPLKFPGSTDVGAPGDLNAGEGLGDVSPAQYPGGLETTGLPDGLDSPSMLNDALESSPGSGTTGDNAGTGLGGMPMMPGMGGAGGMPQTGAPDPSDSRGLLDNEAEPWLGDPAVGDEVGGHGADAGGDGLALPFDEQQAQAYPGALGTDEGMGTTGFGTGGMPMMPGMGGAGGMPQTGAPDPSDSRGLLDNEAEPWLGDPAVGDEVGGHGADAGGEGLGLPLDEQHAQAYPGATGLGMGGMPMSPAAMGGAGAQQNGAPDPSDARGLLDGEAEPWLGDPDVEREIGGAGASAGGEGLGLPLDEEATPGAEGAGAGAALGPGGMPMMPGMAQGGPAAQAGADRSDSSGLLEPDAEAWSGEPDVSEEVLGGAAAGGEGLAGLPVALGSAEAAAPGLPEGVMIGSDGLPIAPEPTAAPLAPAAEVATAEAGEPAAVVAGEAVAGQAGPGVPGMMPGTGAAPTGAQEERSDSSGLLAPDTLPWTPEAETDGERPVVGAQEGLGEGALPASLLGVAAGATAAAVAGTALGADAEQSGERRHRHRDEDDGAALVVLPTGGGRDEERPAAETPEDGGGEEPAAPGHLVADDTYDAELPNDHVALAPAAEPDAEDTAAWDSAGASFVPLLWSVPTEDEQEVQAPGYATEDASTWSGGAAAEAAREADGPRLSTWRPNRSAPAAPGEAVVPAVPLRSFTGDPSELTAELPPQEPVEEPEDEAEAEQPSRGIADLLVQDGDTWGSTASDGSGAVL</sequence>
<feature type="region of interest" description="Disordered" evidence="1">
    <location>
        <begin position="629"/>
        <end position="747"/>
    </location>
</feature>